<dbReference type="InterPro" id="IPR052349">
    <property type="entry name" value="Metallo-hydrolase_Enzymes"/>
</dbReference>
<protein>
    <submittedName>
        <fullName evidence="2">Cytosine deaminase</fullName>
    </submittedName>
</protein>
<gene>
    <name evidence="2" type="ORF">BXT84_04775</name>
</gene>
<reference evidence="2 3" key="1">
    <citation type="journal article" date="2019" name="Sci. Rep.">
        <title>Sulfobacillus thermotolerans: new insights into resistance and metabolic capacities of acidophilic chemolithotrophs.</title>
        <authorList>
            <person name="Panyushkina A.E."/>
            <person name="Babenko V.V."/>
            <person name="Nikitina A.S."/>
            <person name="Selezneva O.V."/>
            <person name="Tsaplina I.A."/>
            <person name="Letarova M.A."/>
            <person name="Kostryukova E.S."/>
            <person name="Letarov A.V."/>
        </authorList>
    </citation>
    <scope>NUCLEOTIDE SEQUENCE [LARGE SCALE GENOMIC DNA]</scope>
    <source>
        <strain evidence="2 3">Kr1</strain>
    </source>
</reference>
<dbReference type="InterPro" id="IPR032466">
    <property type="entry name" value="Metal_Hydrolase"/>
</dbReference>
<dbReference type="NCBIfam" id="NF005748">
    <property type="entry name" value="PRK07572.1"/>
    <property type="match status" value="1"/>
</dbReference>
<feature type="domain" description="Amidohydrolase 3" evidence="1">
    <location>
        <begin position="45"/>
        <end position="403"/>
    </location>
</feature>
<dbReference type="SUPFAM" id="SSF51556">
    <property type="entry name" value="Metallo-dependent hydrolases"/>
    <property type="match status" value="1"/>
</dbReference>
<name>A0ABM6RPJ4_9FIRM</name>
<dbReference type="Proteomes" id="UP000325292">
    <property type="component" value="Chromosome"/>
</dbReference>
<accession>A0ABM6RPJ4</accession>
<evidence type="ECO:0000259" key="1">
    <source>
        <dbReference type="Pfam" id="PF07969"/>
    </source>
</evidence>
<dbReference type="Gene3D" id="2.30.40.10">
    <property type="entry name" value="Urease, subunit C, domain 1"/>
    <property type="match status" value="1"/>
</dbReference>
<sequence>MDASGSLRIANVRIEGDSELRQVVIEEGVIRSIQRQDKNFAADLDAEGGLLVPSLVDPHVHLDAVLTEGFPAPNYSGTLIEGIERWSQRKPYLTEEDVITRAEEAIRWHMGQGVLKIRSHVDICDPNLTALKALITVRERVRDVVTLQLVAFPQDGIFCFPDGPELMDEAMRLGADVVGGIPHYEWTREDGIRDVEYAFKLAEKYDKPIDIHCDETDDDQSRFVETMAKLAYERGWGQRVTASHTTAMGSYNDAYAFKLIRILARSGMAIVANPLDNVVLQGRFDTYPKRRGMTRVKELMAAGVPVAAGHDSIMDPWYPLGTGSQLFVASMLAHVGQLTGTEELKQCFNSITYAGARVMGLEDYGVAEGKKADLVIFDVPSSTDAIRLLPRPRWVIAGGRVVASTPPVTTDVLWNGIEQRVSYLR</sequence>
<dbReference type="Pfam" id="PF07969">
    <property type="entry name" value="Amidohydro_3"/>
    <property type="match status" value="1"/>
</dbReference>
<proteinExistence type="predicted"/>
<dbReference type="SUPFAM" id="SSF51338">
    <property type="entry name" value="Composite domain of metallo-dependent hydrolases"/>
    <property type="match status" value="1"/>
</dbReference>
<dbReference type="EMBL" id="CP019454">
    <property type="protein sequence ID" value="AUW93352.1"/>
    <property type="molecule type" value="Genomic_DNA"/>
</dbReference>
<dbReference type="InterPro" id="IPR013108">
    <property type="entry name" value="Amidohydro_3"/>
</dbReference>
<dbReference type="InterPro" id="IPR011059">
    <property type="entry name" value="Metal-dep_hydrolase_composite"/>
</dbReference>
<keyword evidence="3" id="KW-1185">Reference proteome</keyword>
<evidence type="ECO:0000313" key="3">
    <source>
        <dbReference type="Proteomes" id="UP000325292"/>
    </source>
</evidence>
<dbReference type="CDD" id="cd01293">
    <property type="entry name" value="Bact_CD"/>
    <property type="match status" value="1"/>
</dbReference>
<dbReference type="PANTHER" id="PTHR32027">
    <property type="entry name" value="CYTOSINE DEAMINASE"/>
    <property type="match status" value="1"/>
</dbReference>
<dbReference type="Gene3D" id="3.20.20.140">
    <property type="entry name" value="Metal-dependent hydrolases"/>
    <property type="match status" value="1"/>
</dbReference>
<dbReference type="PANTHER" id="PTHR32027:SF0">
    <property type="entry name" value="CYTOSINE DEAMINASE"/>
    <property type="match status" value="1"/>
</dbReference>
<dbReference type="NCBIfam" id="NF006685">
    <property type="entry name" value="PRK09230.1"/>
    <property type="match status" value="1"/>
</dbReference>
<organism evidence="2 3">
    <name type="scientific">Sulfobacillus thermotolerans</name>
    <dbReference type="NCBI Taxonomy" id="338644"/>
    <lineage>
        <taxon>Bacteria</taxon>
        <taxon>Bacillati</taxon>
        <taxon>Bacillota</taxon>
        <taxon>Clostridia</taxon>
        <taxon>Eubacteriales</taxon>
        <taxon>Clostridiales Family XVII. Incertae Sedis</taxon>
        <taxon>Sulfobacillus</taxon>
    </lineage>
</organism>
<evidence type="ECO:0000313" key="2">
    <source>
        <dbReference type="EMBL" id="AUW93352.1"/>
    </source>
</evidence>